<dbReference type="InterPro" id="IPR029063">
    <property type="entry name" value="SAM-dependent_MTases_sf"/>
</dbReference>
<protein>
    <submittedName>
        <fullName evidence="2">Methyltransferase domain-containing protein</fullName>
    </submittedName>
</protein>
<proteinExistence type="predicted"/>
<name>A0A1A9B8C1_9ACTN</name>
<dbReference type="RefSeq" id="WP_091577355.1">
    <property type="nucleotide sequence ID" value="NZ_FLRH01000003.1"/>
</dbReference>
<keyword evidence="2" id="KW-0489">Methyltransferase</keyword>
<accession>A0A1A9B8C1</accession>
<dbReference type="Pfam" id="PF13649">
    <property type="entry name" value="Methyltransf_25"/>
    <property type="match status" value="1"/>
</dbReference>
<keyword evidence="3" id="KW-1185">Reference proteome</keyword>
<dbReference type="OrthoDB" id="4484556at2"/>
<organism evidence="2 3">
    <name type="scientific">Micromonospora sediminicola</name>
    <dbReference type="NCBI Taxonomy" id="946078"/>
    <lineage>
        <taxon>Bacteria</taxon>
        <taxon>Bacillati</taxon>
        <taxon>Actinomycetota</taxon>
        <taxon>Actinomycetes</taxon>
        <taxon>Micromonosporales</taxon>
        <taxon>Micromonosporaceae</taxon>
        <taxon>Micromonospora</taxon>
    </lineage>
</organism>
<dbReference type="CDD" id="cd02440">
    <property type="entry name" value="AdoMet_MTases"/>
    <property type="match status" value="1"/>
</dbReference>
<evidence type="ECO:0000259" key="1">
    <source>
        <dbReference type="Pfam" id="PF13649"/>
    </source>
</evidence>
<feature type="domain" description="Methyltransferase" evidence="1">
    <location>
        <begin position="70"/>
        <end position="156"/>
    </location>
</feature>
<evidence type="ECO:0000313" key="3">
    <source>
        <dbReference type="Proteomes" id="UP000199558"/>
    </source>
</evidence>
<dbReference type="STRING" id="946078.GA0070622_2790"/>
<dbReference type="GO" id="GO:0032259">
    <property type="term" value="P:methylation"/>
    <property type="evidence" value="ECO:0007669"/>
    <property type="project" value="UniProtKB-KW"/>
</dbReference>
<reference evidence="3" key="1">
    <citation type="submission" date="2016-06" db="EMBL/GenBank/DDBJ databases">
        <authorList>
            <person name="Varghese N."/>
            <person name="Submissions Spin"/>
        </authorList>
    </citation>
    <scope>NUCLEOTIDE SEQUENCE [LARGE SCALE GENOMIC DNA]</scope>
    <source>
        <strain evidence="3">DSM 45794</strain>
    </source>
</reference>
<dbReference type="Gene3D" id="3.40.50.150">
    <property type="entry name" value="Vaccinia Virus protein VP39"/>
    <property type="match status" value="1"/>
</dbReference>
<dbReference type="GO" id="GO:0008168">
    <property type="term" value="F:methyltransferase activity"/>
    <property type="evidence" value="ECO:0007669"/>
    <property type="project" value="UniProtKB-KW"/>
</dbReference>
<dbReference type="AlphaFoldDB" id="A0A1A9B8C1"/>
<dbReference type="InterPro" id="IPR041698">
    <property type="entry name" value="Methyltransf_25"/>
</dbReference>
<sequence>MIDAALRSRSVASSPLDVYGVALRRAAAGNPVVLNAADPAGRSRSLAPAAWCGGLVDGDESLLRRCVGPVLDVGCGPGRLAGALAARGHPVLGIDVSAEAVRLALLRKVSVLRRDVFAPLPGEGRWARVLLADGNIGIGGDPARLLRRCRQVAASRGAVLVELDPPGAPSWAGHLRLSVDGERASAPFPWAYVGVDDVAALARTVGLRVREQWTEAGRWFASMSGI</sequence>
<keyword evidence="2" id="KW-0808">Transferase</keyword>
<dbReference type="Proteomes" id="UP000199558">
    <property type="component" value="Unassembled WGS sequence"/>
</dbReference>
<evidence type="ECO:0000313" key="2">
    <source>
        <dbReference type="EMBL" id="SBT65780.1"/>
    </source>
</evidence>
<dbReference type="SUPFAM" id="SSF53335">
    <property type="entry name" value="S-adenosyl-L-methionine-dependent methyltransferases"/>
    <property type="match status" value="1"/>
</dbReference>
<gene>
    <name evidence="2" type="ORF">GA0070622_2790</name>
</gene>
<dbReference type="EMBL" id="FLRH01000003">
    <property type="protein sequence ID" value="SBT65780.1"/>
    <property type="molecule type" value="Genomic_DNA"/>
</dbReference>